<dbReference type="AlphaFoldDB" id="A7EWN1"/>
<evidence type="ECO:0000313" key="1">
    <source>
        <dbReference type="EMBL" id="EDN93873.1"/>
    </source>
</evidence>
<accession>A7EWN1</accession>
<dbReference type="RefSeq" id="XP_001589107.1">
    <property type="nucleotide sequence ID" value="XM_001589057.1"/>
</dbReference>
<name>A7EWN1_SCLS1</name>
<dbReference type="KEGG" id="ssl:SS1G_09740"/>
<dbReference type="GeneID" id="5485535"/>
<evidence type="ECO:0000313" key="2">
    <source>
        <dbReference type="Proteomes" id="UP000001312"/>
    </source>
</evidence>
<dbReference type="EMBL" id="CH476634">
    <property type="protein sequence ID" value="EDN93873.1"/>
    <property type="molecule type" value="Genomic_DNA"/>
</dbReference>
<sequence length="58" mass="6802">MRTETVPKSDKDNLFDGWPSLFVHVVEGLKCFSKITPMEGFPRDQEKLRLRKCLSAYR</sequence>
<dbReference type="Proteomes" id="UP000001312">
    <property type="component" value="Unassembled WGS sequence"/>
</dbReference>
<gene>
    <name evidence="1" type="ORF">SS1G_09740</name>
</gene>
<protein>
    <submittedName>
        <fullName evidence="1">Uncharacterized protein</fullName>
    </submittedName>
</protein>
<reference evidence="2" key="1">
    <citation type="journal article" date="2011" name="PLoS Genet.">
        <title>Genomic analysis of the necrotrophic fungal pathogens Sclerotinia sclerotiorum and Botrytis cinerea.</title>
        <authorList>
            <person name="Amselem J."/>
            <person name="Cuomo C.A."/>
            <person name="van Kan J.A."/>
            <person name="Viaud M."/>
            <person name="Benito E.P."/>
            <person name="Couloux A."/>
            <person name="Coutinho P.M."/>
            <person name="de Vries R.P."/>
            <person name="Dyer P.S."/>
            <person name="Fillinger S."/>
            <person name="Fournier E."/>
            <person name="Gout L."/>
            <person name="Hahn M."/>
            <person name="Kohn L."/>
            <person name="Lapalu N."/>
            <person name="Plummer K.M."/>
            <person name="Pradier J.M."/>
            <person name="Quevillon E."/>
            <person name="Sharon A."/>
            <person name="Simon A."/>
            <person name="ten Have A."/>
            <person name="Tudzynski B."/>
            <person name="Tudzynski P."/>
            <person name="Wincker P."/>
            <person name="Andrew M."/>
            <person name="Anthouard V."/>
            <person name="Beever R.E."/>
            <person name="Beffa R."/>
            <person name="Benoit I."/>
            <person name="Bouzid O."/>
            <person name="Brault B."/>
            <person name="Chen Z."/>
            <person name="Choquer M."/>
            <person name="Collemare J."/>
            <person name="Cotton P."/>
            <person name="Danchin E.G."/>
            <person name="Da Silva C."/>
            <person name="Gautier A."/>
            <person name="Giraud C."/>
            <person name="Giraud T."/>
            <person name="Gonzalez C."/>
            <person name="Grossetete S."/>
            <person name="Guldener U."/>
            <person name="Henrissat B."/>
            <person name="Howlett B.J."/>
            <person name="Kodira C."/>
            <person name="Kretschmer M."/>
            <person name="Lappartient A."/>
            <person name="Leroch M."/>
            <person name="Levis C."/>
            <person name="Mauceli E."/>
            <person name="Neuveglise C."/>
            <person name="Oeser B."/>
            <person name="Pearson M."/>
            <person name="Poulain J."/>
            <person name="Poussereau N."/>
            <person name="Quesneville H."/>
            <person name="Rascle C."/>
            <person name="Schumacher J."/>
            <person name="Segurens B."/>
            <person name="Sexton A."/>
            <person name="Silva E."/>
            <person name="Sirven C."/>
            <person name="Soanes D.M."/>
            <person name="Talbot N.J."/>
            <person name="Templeton M."/>
            <person name="Yandava C."/>
            <person name="Yarden O."/>
            <person name="Zeng Q."/>
            <person name="Rollins J.A."/>
            <person name="Lebrun M.H."/>
            <person name="Dickman M."/>
        </authorList>
    </citation>
    <scope>NUCLEOTIDE SEQUENCE [LARGE SCALE GENOMIC DNA]</scope>
    <source>
        <strain evidence="2">ATCC 18683 / 1980 / Ss-1</strain>
    </source>
</reference>
<keyword evidence="2" id="KW-1185">Reference proteome</keyword>
<organism evidence="1 2">
    <name type="scientific">Sclerotinia sclerotiorum (strain ATCC 18683 / 1980 / Ss-1)</name>
    <name type="common">White mold</name>
    <name type="synonym">Whetzelinia sclerotiorum</name>
    <dbReference type="NCBI Taxonomy" id="665079"/>
    <lineage>
        <taxon>Eukaryota</taxon>
        <taxon>Fungi</taxon>
        <taxon>Dikarya</taxon>
        <taxon>Ascomycota</taxon>
        <taxon>Pezizomycotina</taxon>
        <taxon>Leotiomycetes</taxon>
        <taxon>Helotiales</taxon>
        <taxon>Sclerotiniaceae</taxon>
        <taxon>Sclerotinia</taxon>
    </lineage>
</organism>
<proteinExistence type="predicted"/>
<dbReference type="InParanoid" id="A7EWN1"/>